<gene>
    <name evidence="2" type="ORF">GCM10009668_00140</name>
</gene>
<dbReference type="Proteomes" id="UP001501581">
    <property type="component" value="Unassembled WGS sequence"/>
</dbReference>
<reference evidence="3" key="1">
    <citation type="journal article" date="2019" name="Int. J. Syst. Evol. Microbiol.">
        <title>The Global Catalogue of Microorganisms (GCM) 10K type strain sequencing project: providing services to taxonomists for standard genome sequencing and annotation.</title>
        <authorList>
            <consortium name="The Broad Institute Genomics Platform"/>
            <consortium name="The Broad Institute Genome Sequencing Center for Infectious Disease"/>
            <person name="Wu L."/>
            <person name="Ma J."/>
        </authorList>
    </citation>
    <scope>NUCLEOTIDE SEQUENCE [LARGE SCALE GENOMIC DNA]</scope>
    <source>
        <strain evidence="3">JCM 13008</strain>
    </source>
</reference>
<proteinExistence type="predicted"/>
<evidence type="ECO:0000256" key="1">
    <source>
        <dbReference type="SAM" id="MobiDB-lite"/>
    </source>
</evidence>
<dbReference type="EMBL" id="BAAALG010000001">
    <property type="protein sequence ID" value="GAA1089735.1"/>
    <property type="molecule type" value="Genomic_DNA"/>
</dbReference>
<protein>
    <submittedName>
        <fullName evidence="2">Uncharacterized protein</fullName>
    </submittedName>
</protein>
<keyword evidence="3" id="KW-1185">Reference proteome</keyword>
<name>A0ABP4E3K8_9ACTN</name>
<accession>A0ABP4E3K8</accession>
<organism evidence="2 3">
    <name type="scientific">Nocardioides dubius</name>
    <dbReference type="NCBI Taxonomy" id="317019"/>
    <lineage>
        <taxon>Bacteria</taxon>
        <taxon>Bacillati</taxon>
        <taxon>Actinomycetota</taxon>
        <taxon>Actinomycetes</taxon>
        <taxon>Propionibacteriales</taxon>
        <taxon>Nocardioidaceae</taxon>
        <taxon>Nocardioides</taxon>
    </lineage>
</organism>
<feature type="region of interest" description="Disordered" evidence="1">
    <location>
        <begin position="158"/>
        <end position="197"/>
    </location>
</feature>
<comment type="caution">
    <text evidence="2">The sequence shown here is derived from an EMBL/GenBank/DDBJ whole genome shotgun (WGS) entry which is preliminary data.</text>
</comment>
<sequence>MEDGYRLQPAHRRKLRRMRELVDTRDGSLTADELAAAEKYLSLHASCEAYLHAQVTRTAVLERPRCAQGYGKRPKAKVKFTASVRTKVCPICKTQKSVLSFDDELGKCIKCKYKGSSTGKRGDETKKPAPTRTRRCPVCLQNVTVTLTAGDWTAEPHTKQTRAGVTECSGGGQITHHDRRDAMDRRVPGSFEGGKRR</sequence>
<evidence type="ECO:0000313" key="3">
    <source>
        <dbReference type="Proteomes" id="UP001501581"/>
    </source>
</evidence>
<evidence type="ECO:0000313" key="2">
    <source>
        <dbReference type="EMBL" id="GAA1089735.1"/>
    </source>
</evidence>
<feature type="compositionally biased region" description="Basic and acidic residues" evidence="1">
    <location>
        <begin position="175"/>
        <end position="187"/>
    </location>
</feature>